<dbReference type="InterPro" id="IPR003346">
    <property type="entry name" value="Transposase_20"/>
</dbReference>
<dbReference type="Pfam" id="PF02371">
    <property type="entry name" value="Transposase_20"/>
    <property type="match status" value="1"/>
</dbReference>
<reference evidence="3" key="2">
    <citation type="journal article" date="2019" name="Int. J. Syst. Evol. Microbiol.">
        <title>Tengunoibacter tsumagoiensis gen. nov., sp. nov., Dictyobacter kobayashii sp. nov., Dictyobacter alpinus sp. nov., and description of Dictyobacteraceae fam. nov. within the order Ktedonobacterales isolated from Tengu-no-mugimeshi, a soil-like granular mass of micro-organisms, and emended descriptions of the genera Ktedonobacter and Dictyobacter.</title>
        <authorList>
            <person name="Wang C."/>
            <person name="Zheng Y."/>
            <person name="Sakai Y."/>
            <person name="Toyoda A."/>
            <person name="Minakuchi Y."/>
            <person name="Abe K."/>
            <person name="Yokota A."/>
            <person name="Yabe S."/>
        </authorList>
    </citation>
    <scope>NUCLEOTIDE SEQUENCE</scope>
    <source>
        <strain evidence="3">Uno3</strain>
    </source>
</reference>
<evidence type="ECO:0000259" key="2">
    <source>
        <dbReference type="Pfam" id="PF02371"/>
    </source>
</evidence>
<evidence type="ECO:0000259" key="1">
    <source>
        <dbReference type="Pfam" id="PF01548"/>
    </source>
</evidence>
<dbReference type="GO" id="GO:0004803">
    <property type="term" value="F:transposase activity"/>
    <property type="evidence" value="ECO:0007669"/>
    <property type="project" value="InterPro"/>
</dbReference>
<evidence type="ECO:0000313" key="3">
    <source>
        <dbReference type="EMBL" id="GCE14164.1"/>
    </source>
</evidence>
<feature type="domain" description="Transposase IS110-like N-terminal" evidence="1">
    <location>
        <begin position="15"/>
        <end position="182"/>
    </location>
</feature>
<dbReference type="GO" id="GO:0003677">
    <property type="term" value="F:DNA binding"/>
    <property type="evidence" value="ECO:0007669"/>
    <property type="project" value="InterPro"/>
</dbReference>
<feature type="domain" description="Transposase IS116/IS110/IS902 C-terminal" evidence="2">
    <location>
        <begin position="291"/>
        <end position="375"/>
    </location>
</feature>
<name>A0A402A4T6_9CHLR</name>
<protein>
    <submittedName>
        <fullName evidence="3">IS110 family transposase</fullName>
    </submittedName>
</protein>
<dbReference type="RefSeq" id="WP_126581635.1">
    <property type="nucleotide sequence ID" value="NZ_BIFR01000001.1"/>
</dbReference>
<proteinExistence type="predicted"/>
<organism evidence="3 5">
    <name type="scientific">Tengunoibacter tsumagoiensis</name>
    <dbReference type="NCBI Taxonomy" id="2014871"/>
    <lineage>
        <taxon>Bacteria</taxon>
        <taxon>Bacillati</taxon>
        <taxon>Chloroflexota</taxon>
        <taxon>Ktedonobacteria</taxon>
        <taxon>Ktedonobacterales</taxon>
        <taxon>Dictyobacteraceae</taxon>
        <taxon>Tengunoibacter</taxon>
    </lineage>
</organism>
<evidence type="ECO:0000313" key="4">
    <source>
        <dbReference type="EMBL" id="GCE14218.1"/>
    </source>
</evidence>
<comment type="caution">
    <text evidence="3">The sequence shown here is derived from an EMBL/GenBank/DDBJ whole genome shotgun (WGS) entry which is preliminary data.</text>
</comment>
<dbReference type="GO" id="GO:0006313">
    <property type="term" value="P:DNA transposition"/>
    <property type="evidence" value="ECO:0007669"/>
    <property type="project" value="InterPro"/>
</dbReference>
<dbReference type="OrthoDB" id="149421at2"/>
<evidence type="ECO:0000313" key="5">
    <source>
        <dbReference type="Proteomes" id="UP000287352"/>
    </source>
</evidence>
<gene>
    <name evidence="3" type="ORF">KTT_40230</name>
    <name evidence="4" type="ORF">KTT_40770</name>
</gene>
<dbReference type="InterPro" id="IPR047650">
    <property type="entry name" value="Transpos_IS110"/>
</dbReference>
<keyword evidence="5" id="KW-1185">Reference proteome</keyword>
<dbReference type="PANTHER" id="PTHR33055:SF3">
    <property type="entry name" value="PUTATIVE TRANSPOSASE FOR IS117-RELATED"/>
    <property type="match status" value="1"/>
</dbReference>
<dbReference type="EMBL" id="BIFR01000001">
    <property type="protein sequence ID" value="GCE14164.1"/>
    <property type="molecule type" value="Genomic_DNA"/>
</dbReference>
<dbReference type="NCBIfam" id="NF033542">
    <property type="entry name" value="transpos_IS110"/>
    <property type="match status" value="1"/>
</dbReference>
<dbReference type="InterPro" id="IPR002525">
    <property type="entry name" value="Transp_IS110-like_N"/>
</dbReference>
<sequence length="454" mass="50545">MVAIPLHAHKERLYVGIDIAKSKHVAGFLSAPLLASRQKFNNCPSFSFQNTREGFEFLVSRMADQAPLAMCLVIVENTGHYGRALIQYLRAHHIEIYSIHAAKRLSKNKTDRSDALNLANILYNQEELKVQASDAQLEAHRYEEATATAAQLAVLAQRRQELTQGITKIRNKLTAICDELFPEFVTVIKDPNLPTALAIRHQYPTAAHVAAASVDDLLALRSARTKKPGRPTLQRLVDVAKFSVGNVDEFRIRGLIIEQRQLIEELRLANQHADELDRDIAAILAESREGAILMSIDGIGPTHAASIIAAIGNINNFESASKLRGYFGWSPRWTQTGTTIDSATLDKGGNNMLKSTMYLVAMVAIKNDTEWKAIYDRLVPIKCRYDDRKKTYSGKIKVLGRIAGQIVGVIYSLLKRDSDYLARLEPGQSASASAPVLYSREVHRFKMGRVSKLD</sequence>
<dbReference type="EMBL" id="BIFR01000001">
    <property type="protein sequence ID" value="GCE14218.1"/>
    <property type="molecule type" value="Genomic_DNA"/>
</dbReference>
<dbReference type="AlphaFoldDB" id="A0A402A4T6"/>
<reference evidence="5" key="1">
    <citation type="submission" date="2018-12" db="EMBL/GenBank/DDBJ databases">
        <title>Tengunoibacter tsumagoiensis gen. nov., sp. nov., Dictyobacter kobayashii sp. nov., D. alpinus sp. nov., and D. joshuensis sp. nov. and description of Dictyobacteraceae fam. nov. within the order Ktedonobacterales isolated from Tengu-no-mugimeshi.</title>
        <authorList>
            <person name="Wang C.M."/>
            <person name="Zheng Y."/>
            <person name="Sakai Y."/>
            <person name="Toyoda A."/>
            <person name="Minakuchi Y."/>
            <person name="Abe K."/>
            <person name="Yokota A."/>
            <person name="Yabe S."/>
        </authorList>
    </citation>
    <scope>NUCLEOTIDE SEQUENCE [LARGE SCALE GENOMIC DNA]</scope>
    <source>
        <strain evidence="5">Uno3</strain>
    </source>
</reference>
<dbReference type="Pfam" id="PF01548">
    <property type="entry name" value="DEDD_Tnp_IS110"/>
    <property type="match status" value="1"/>
</dbReference>
<dbReference type="Proteomes" id="UP000287352">
    <property type="component" value="Unassembled WGS sequence"/>
</dbReference>
<accession>A0A402A4T6</accession>
<dbReference type="PANTHER" id="PTHR33055">
    <property type="entry name" value="TRANSPOSASE FOR INSERTION SEQUENCE ELEMENT IS1111A"/>
    <property type="match status" value="1"/>
</dbReference>